<dbReference type="AlphaFoldDB" id="A0A0A8K6D8"/>
<feature type="compositionally biased region" description="Low complexity" evidence="1">
    <location>
        <begin position="63"/>
        <end position="76"/>
    </location>
</feature>
<dbReference type="RefSeq" id="WP_052464362.1">
    <property type="nucleotide sequence ID" value="NZ_AP014648.1"/>
</dbReference>
<organism evidence="2 3">
    <name type="scientific">Methyloceanibacter caenitepidi</name>
    <dbReference type="NCBI Taxonomy" id="1384459"/>
    <lineage>
        <taxon>Bacteria</taxon>
        <taxon>Pseudomonadati</taxon>
        <taxon>Pseudomonadota</taxon>
        <taxon>Alphaproteobacteria</taxon>
        <taxon>Hyphomicrobiales</taxon>
        <taxon>Hyphomicrobiaceae</taxon>
        <taxon>Methyloceanibacter</taxon>
    </lineage>
</organism>
<evidence type="ECO:0008006" key="4">
    <source>
        <dbReference type="Google" id="ProtNLM"/>
    </source>
</evidence>
<dbReference type="InterPro" id="IPR036909">
    <property type="entry name" value="Cyt_c-like_dom_sf"/>
</dbReference>
<dbReference type="HOGENOM" id="CLU_911568_0_0_5"/>
<gene>
    <name evidence="2" type="ORF">GL4_2126</name>
</gene>
<dbReference type="Gene3D" id="1.10.760.10">
    <property type="entry name" value="Cytochrome c-like domain"/>
    <property type="match status" value="1"/>
</dbReference>
<keyword evidence="3" id="KW-1185">Reference proteome</keyword>
<dbReference type="EMBL" id="AP014648">
    <property type="protein sequence ID" value="BAQ17569.1"/>
    <property type="molecule type" value="Genomic_DNA"/>
</dbReference>
<proteinExistence type="predicted"/>
<evidence type="ECO:0000313" key="3">
    <source>
        <dbReference type="Proteomes" id="UP000031643"/>
    </source>
</evidence>
<dbReference type="STRING" id="1384459.GL4_2126"/>
<dbReference type="KEGG" id="mcg:GL4_2126"/>
<dbReference type="SUPFAM" id="SSF46626">
    <property type="entry name" value="Cytochrome c"/>
    <property type="match status" value="1"/>
</dbReference>
<protein>
    <recommendedName>
        <fullName evidence="4">Cytochrome c domain-containing protein</fullName>
    </recommendedName>
</protein>
<feature type="region of interest" description="Disordered" evidence="1">
    <location>
        <begin position="44"/>
        <end position="167"/>
    </location>
</feature>
<feature type="compositionally biased region" description="Acidic residues" evidence="1">
    <location>
        <begin position="127"/>
        <end position="144"/>
    </location>
</feature>
<evidence type="ECO:0000313" key="2">
    <source>
        <dbReference type="EMBL" id="BAQ17569.1"/>
    </source>
</evidence>
<evidence type="ECO:0000256" key="1">
    <source>
        <dbReference type="SAM" id="MobiDB-lite"/>
    </source>
</evidence>
<feature type="region of interest" description="Disordered" evidence="1">
    <location>
        <begin position="281"/>
        <end position="305"/>
    </location>
</feature>
<accession>A0A0A8K6D8</accession>
<sequence length="305" mass="32498">MNQPKRPRWVSALGLFLAGAFIVGAALVTSEPFKDNMAFAAVAEQVERSEASAPADGAGDDVPPSAAKAEPAAAMADQSMRVAQADAGEADGDAASEPAEQPPTDPVDAAEEAAQDAAEQAVTEQPIADEEEAAQSEAAEEVAEEDKCCKKGDTTPPFELIDKTPPGELHNPYDWKELAEEHKDNPDYLVKQFRLPGCNECHGGGGGGGFCPALSQGVWFWGNTDDVLFRLIALGSAELQKRGWTRYQYGTVKAPMPEMGHVIKTSDHLWQIVSFIRSINPPGTNPPEKVIPGKYSPPTGETKAE</sequence>
<dbReference type="GO" id="GO:0020037">
    <property type="term" value="F:heme binding"/>
    <property type="evidence" value="ECO:0007669"/>
    <property type="project" value="InterPro"/>
</dbReference>
<reference evidence="2 3" key="1">
    <citation type="submission" date="2014-09" db="EMBL/GenBank/DDBJ databases">
        <title>Genome sequencing of Methyloceanibacter caenitepidi Gela4.</title>
        <authorList>
            <person name="Takeuchi M."/>
            <person name="Susumu S."/>
            <person name="Kamagata Y."/>
            <person name="Oshima K."/>
            <person name="Hattori M."/>
            <person name="Iwasaki W."/>
        </authorList>
    </citation>
    <scope>NUCLEOTIDE SEQUENCE [LARGE SCALE GENOMIC DNA]</scope>
    <source>
        <strain evidence="2 3">Gela4</strain>
    </source>
</reference>
<dbReference type="GO" id="GO:0009055">
    <property type="term" value="F:electron transfer activity"/>
    <property type="evidence" value="ECO:0007669"/>
    <property type="project" value="InterPro"/>
</dbReference>
<name>A0A0A8K6D8_9HYPH</name>
<dbReference type="OrthoDB" id="9811281at2"/>
<dbReference type="Proteomes" id="UP000031643">
    <property type="component" value="Chromosome"/>
</dbReference>